<reference evidence="2 3" key="1">
    <citation type="submission" date="2015-07" db="EMBL/GenBank/DDBJ databases">
        <title>The genome of Dufourea novaeangliae.</title>
        <authorList>
            <person name="Pan H."/>
            <person name="Kapheim K."/>
        </authorList>
    </citation>
    <scope>NUCLEOTIDE SEQUENCE [LARGE SCALE GENOMIC DNA]</scope>
    <source>
        <strain evidence="2">0120121106</strain>
        <tissue evidence="2">Whole body</tissue>
    </source>
</reference>
<evidence type="ECO:0000256" key="1">
    <source>
        <dbReference type="SAM" id="MobiDB-lite"/>
    </source>
</evidence>
<keyword evidence="3" id="KW-1185">Reference proteome</keyword>
<feature type="region of interest" description="Disordered" evidence="1">
    <location>
        <begin position="115"/>
        <end position="159"/>
    </location>
</feature>
<accession>A0A154PCT6</accession>
<organism evidence="2 3">
    <name type="scientific">Dufourea novaeangliae</name>
    <name type="common">Sweat bee</name>
    <dbReference type="NCBI Taxonomy" id="178035"/>
    <lineage>
        <taxon>Eukaryota</taxon>
        <taxon>Metazoa</taxon>
        <taxon>Ecdysozoa</taxon>
        <taxon>Arthropoda</taxon>
        <taxon>Hexapoda</taxon>
        <taxon>Insecta</taxon>
        <taxon>Pterygota</taxon>
        <taxon>Neoptera</taxon>
        <taxon>Endopterygota</taxon>
        <taxon>Hymenoptera</taxon>
        <taxon>Apocrita</taxon>
        <taxon>Aculeata</taxon>
        <taxon>Apoidea</taxon>
        <taxon>Anthophila</taxon>
        <taxon>Halictidae</taxon>
        <taxon>Rophitinae</taxon>
        <taxon>Dufourea</taxon>
    </lineage>
</organism>
<gene>
    <name evidence="2" type="ORF">WN55_00269</name>
</gene>
<name>A0A154PCT6_DUFNO</name>
<dbReference type="EMBL" id="KQ434870">
    <property type="protein sequence ID" value="KZC09597.1"/>
    <property type="molecule type" value="Genomic_DNA"/>
</dbReference>
<feature type="compositionally biased region" description="Basic and acidic residues" evidence="1">
    <location>
        <begin position="122"/>
        <end position="147"/>
    </location>
</feature>
<evidence type="ECO:0000313" key="3">
    <source>
        <dbReference type="Proteomes" id="UP000076502"/>
    </source>
</evidence>
<evidence type="ECO:0000313" key="2">
    <source>
        <dbReference type="EMBL" id="KZC09597.1"/>
    </source>
</evidence>
<dbReference type="Proteomes" id="UP000076502">
    <property type="component" value="Unassembled WGS sequence"/>
</dbReference>
<proteinExistence type="predicted"/>
<sequence length="159" mass="17264">MCAGIVGPGVDWLPPGVPMAAQEARLAHVTPLAVARSGSRAAGTSRQAMPPADDVGVMVSYYDLAEKEIRKTTEVRENLHRQSGISGFQETWCRRWWHISQRSLTVTTSSFAPSLGPILAKGMDDSRISSKETKTTPSRLSKDKTEKSLVPQTAEDPGE</sequence>
<dbReference type="AlphaFoldDB" id="A0A154PCT6"/>
<protein>
    <submittedName>
        <fullName evidence="2">Uncharacterized protein</fullName>
    </submittedName>
</protein>